<dbReference type="Proteomes" id="UP000198364">
    <property type="component" value="Unassembled WGS sequence"/>
</dbReference>
<dbReference type="InterPro" id="IPR028098">
    <property type="entry name" value="Glyco_trans_4-like_N"/>
</dbReference>
<dbReference type="Pfam" id="PF13439">
    <property type="entry name" value="Glyco_transf_4"/>
    <property type="match status" value="1"/>
</dbReference>
<comment type="caution">
    <text evidence="3">The sequence shown here is derived from an EMBL/GenBank/DDBJ whole genome shotgun (WGS) entry which is preliminary data.</text>
</comment>
<feature type="domain" description="Glycosyl transferase family 1" evidence="1">
    <location>
        <begin position="182"/>
        <end position="340"/>
    </location>
</feature>
<dbReference type="CDD" id="cd03801">
    <property type="entry name" value="GT4_PimA-like"/>
    <property type="match status" value="1"/>
</dbReference>
<organism evidence="3 4">
    <name type="scientific">Geobacillus uzenensis</name>
    <dbReference type="NCBI Taxonomy" id="129339"/>
    <lineage>
        <taxon>Bacteria</taxon>
        <taxon>Bacillati</taxon>
        <taxon>Bacillota</taxon>
        <taxon>Bacilli</taxon>
        <taxon>Bacillales</taxon>
        <taxon>Anoxybacillaceae</taxon>
        <taxon>Geobacillus</taxon>
    </lineage>
</organism>
<accession>A0ABX4DL97</accession>
<proteinExistence type="predicted"/>
<dbReference type="EMBL" id="NEWL01000001">
    <property type="protein sequence ID" value="OXB91317.1"/>
    <property type="molecule type" value="Genomic_DNA"/>
</dbReference>
<dbReference type="Gene3D" id="3.40.50.2000">
    <property type="entry name" value="Glycogen Phosphorylase B"/>
    <property type="match status" value="2"/>
</dbReference>
<gene>
    <name evidence="3" type="ORF">B9L21_00210</name>
</gene>
<feature type="domain" description="Glycosyltransferase subfamily 4-like N-terminal" evidence="2">
    <location>
        <begin position="15"/>
        <end position="172"/>
    </location>
</feature>
<dbReference type="InterPro" id="IPR001296">
    <property type="entry name" value="Glyco_trans_1"/>
</dbReference>
<evidence type="ECO:0000313" key="4">
    <source>
        <dbReference type="Proteomes" id="UP000198364"/>
    </source>
</evidence>
<protein>
    <submittedName>
        <fullName evidence="3">Glycosyltransferase</fullName>
    </submittedName>
</protein>
<evidence type="ECO:0000259" key="1">
    <source>
        <dbReference type="Pfam" id="PF00534"/>
    </source>
</evidence>
<reference evidence="3 4" key="1">
    <citation type="submission" date="2017-05" db="EMBL/GenBank/DDBJ databases">
        <title>The genome sequence of Geobacillus uzenensis BGSC 92A1.</title>
        <authorList>
            <person name="Ramaloko W.T."/>
            <person name="Koen N."/>
            <person name="Polliack S."/>
            <person name="Aliyu H."/>
            <person name="Lebre P."/>
            <person name="Mohr T."/>
            <person name="Oswald F."/>
            <person name="Zwick M."/>
            <person name="Neumann A."/>
            <person name="Syldatk C."/>
            <person name="Cowan D."/>
            <person name="De Maayer P."/>
        </authorList>
    </citation>
    <scope>NUCLEOTIDE SEQUENCE [LARGE SCALE GENOMIC DNA]</scope>
    <source>
        <strain evidence="3 4">BGSC 92A1</strain>
    </source>
</reference>
<keyword evidence="4" id="KW-1185">Reference proteome</keyword>
<dbReference type="SUPFAM" id="SSF53756">
    <property type="entry name" value="UDP-Glycosyltransferase/glycogen phosphorylase"/>
    <property type="match status" value="1"/>
</dbReference>
<dbReference type="PANTHER" id="PTHR12526:SF638">
    <property type="entry name" value="SPORE COAT PROTEIN SA"/>
    <property type="match status" value="1"/>
</dbReference>
<name>A0ABX4DL97_9BACL</name>
<evidence type="ECO:0000313" key="3">
    <source>
        <dbReference type="EMBL" id="OXB91317.1"/>
    </source>
</evidence>
<dbReference type="Pfam" id="PF00534">
    <property type="entry name" value="Glycos_transf_1"/>
    <property type="match status" value="1"/>
</dbReference>
<sequence length="375" mass="41705">MTVNVLHVISGGETGGSRKHVVTLLSKFAPGTATLVVFQDGPLAAEARQAGIDVRLLTQSSRYDLSVLSKLVALIRHERFDLLHTHGPRANLYGALIKRNITIPWMTTVHSDPRLDFMKSGWKGKWFTRLNVWALRKVDYFFAVSERFKESLVELGIAAERIQTIYNGIDFDDAPRPHTLRRADLGLREDDVVITMVARLHPIKGHALVFDALASLSDPDMKLLVVGDGPLAAELREKAAQSGIGRQVQFLGFRRDVADIYALSDVALMASYSESFPLALLEAANERLPVISTDVGGVRQLIASSDMGWIVPVGDRAALAQAMREARSRKQELKTMGERLYEHASTHFSLQRLYEETVATYERVLAIHPTRKKGV</sequence>
<dbReference type="PANTHER" id="PTHR12526">
    <property type="entry name" value="GLYCOSYLTRANSFERASE"/>
    <property type="match status" value="1"/>
</dbReference>
<evidence type="ECO:0000259" key="2">
    <source>
        <dbReference type="Pfam" id="PF13439"/>
    </source>
</evidence>